<evidence type="ECO:0000313" key="1">
    <source>
        <dbReference type="EMBL" id="ESA07331.1"/>
    </source>
</evidence>
<protein>
    <submittedName>
        <fullName evidence="1">Uncharacterized protein</fullName>
    </submittedName>
</protein>
<sequence>METPGVGDGRPSVPGTLALEMEKLARSSLVASRTALRASRDDPASEGSMVISSVYNL</sequence>
<organism evidence="1">
    <name type="scientific">Rhizophagus irregularis (strain DAOM 181602 / DAOM 197198 / MUCL 43194)</name>
    <name type="common">Arbuscular mycorrhizal fungus</name>
    <name type="synonym">Glomus intraradices</name>
    <dbReference type="NCBI Taxonomy" id="747089"/>
    <lineage>
        <taxon>Eukaryota</taxon>
        <taxon>Fungi</taxon>
        <taxon>Fungi incertae sedis</taxon>
        <taxon>Mucoromycota</taxon>
        <taxon>Glomeromycotina</taxon>
        <taxon>Glomeromycetes</taxon>
        <taxon>Glomerales</taxon>
        <taxon>Glomeraceae</taxon>
        <taxon>Rhizophagus</taxon>
    </lineage>
</organism>
<proteinExistence type="predicted"/>
<dbReference type="HOGENOM" id="CLU_2997612_0_0_1"/>
<name>U9TVD4_RHIID</name>
<dbReference type="AlphaFoldDB" id="U9TVD4"/>
<dbReference type="EMBL" id="KI290483">
    <property type="protein sequence ID" value="ESA07331.1"/>
    <property type="molecule type" value="Genomic_DNA"/>
</dbReference>
<reference evidence="1" key="1">
    <citation type="submission" date="2013-07" db="EMBL/GenBank/DDBJ databases">
        <title>The genome of an arbuscular mycorrhizal fungus provides insights into the evolution of the oldest plant symbiosis.</title>
        <authorList>
            <consortium name="DOE Joint Genome Institute"/>
            <person name="Tisserant E."/>
            <person name="Malbreil M."/>
            <person name="Kuo A."/>
            <person name="Kohler A."/>
            <person name="Symeonidi A."/>
            <person name="Balestrini R."/>
            <person name="Charron P."/>
            <person name="Duensing N."/>
            <person name="Frei-dit-Frey N."/>
            <person name="Gianinazzi-Pearson V."/>
            <person name="Gilbert B."/>
            <person name="Handa Y."/>
            <person name="Hijri M."/>
            <person name="Kaul R."/>
            <person name="Kawaguchi M."/>
            <person name="Krajinski F."/>
            <person name="Lammers P."/>
            <person name="Lapierre D."/>
            <person name="Masclaux F.G."/>
            <person name="Murat C."/>
            <person name="Morin E."/>
            <person name="Ndikumana S."/>
            <person name="Pagni M."/>
            <person name="Petitpierre D."/>
            <person name="Requena N."/>
            <person name="Rosikiewicz P."/>
            <person name="Riley R."/>
            <person name="Saito K."/>
            <person name="San Clemente H."/>
            <person name="Shapiro H."/>
            <person name="van Tuinen D."/>
            <person name="Becard G."/>
            <person name="Bonfante P."/>
            <person name="Paszkowski U."/>
            <person name="Shachar-Hill Y."/>
            <person name="Young J.P."/>
            <person name="Sanders I.R."/>
            <person name="Henrissat B."/>
            <person name="Rensing S.A."/>
            <person name="Grigoriev I.V."/>
            <person name="Corradi N."/>
            <person name="Roux C."/>
            <person name="Martin F."/>
        </authorList>
    </citation>
    <scope>NUCLEOTIDE SEQUENCE</scope>
    <source>
        <strain evidence="1">DAOM 197198</strain>
    </source>
</reference>
<accession>U9TVD4</accession>
<gene>
    <name evidence="1" type="ORF">GLOINDRAFT_33033</name>
</gene>